<evidence type="ECO:0000313" key="2">
    <source>
        <dbReference type="Proteomes" id="UP000799302"/>
    </source>
</evidence>
<proteinExistence type="predicted"/>
<protein>
    <submittedName>
        <fullName evidence="1">Uncharacterized protein</fullName>
    </submittedName>
</protein>
<organism evidence="1 2">
    <name type="scientific">Microthyrium microscopicum</name>
    <dbReference type="NCBI Taxonomy" id="703497"/>
    <lineage>
        <taxon>Eukaryota</taxon>
        <taxon>Fungi</taxon>
        <taxon>Dikarya</taxon>
        <taxon>Ascomycota</taxon>
        <taxon>Pezizomycotina</taxon>
        <taxon>Dothideomycetes</taxon>
        <taxon>Dothideomycetes incertae sedis</taxon>
        <taxon>Microthyriales</taxon>
        <taxon>Microthyriaceae</taxon>
        <taxon>Microthyrium</taxon>
    </lineage>
</organism>
<dbReference type="Proteomes" id="UP000799302">
    <property type="component" value="Unassembled WGS sequence"/>
</dbReference>
<accession>A0A6A6TWR2</accession>
<keyword evidence="2" id="KW-1185">Reference proteome</keyword>
<dbReference type="AlphaFoldDB" id="A0A6A6TWR2"/>
<gene>
    <name evidence="1" type="ORF">BT63DRAFT_90777</name>
</gene>
<dbReference type="EMBL" id="MU004242">
    <property type="protein sequence ID" value="KAF2664499.1"/>
    <property type="molecule type" value="Genomic_DNA"/>
</dbReference>
<reference evidence="1" key="1">
    <citation type="journal article" date="2020" name="Stud. Mycol.">
        <title>101 Dothideomycetes genomes: a test case for predicting lifestyles and emergence of pathogens.</title>
        <authorList>
            <person name="Haridas S."/>
            <person name="Albert R."/>
            <person name="Binder M."/>
            <person name="Bloem J."/>
            <person name="Labutti K."/>
            <person name="Salamov A."/>
            <person name="Andreopoulos B."/>
            <person name="Baker S."/>
            <person name="Barry K."/>
            <person name="Bills G."/>
            <person name="Bluhm B."/>
            <person name="Cannon C."/>
            <person name="Castanera R."/>
            <person name="Culley D."/>
            <person name="Daum C."/>
            <person name="Ezra D."/>
            <person name="Gonzalez J."/>
            <person name="Henrissat B."/>
            <person name="Kuo A."/>
            <person name="Liang C."/>
            <person name="Lipzen A."/>
            <person name="Lutzoni F."/>
            <person name="Magnuson J."/>
            <person name="Mondo S."/>
            <person name="Nolan M."/>
            <person name="Ohm R."/>
            <person name="Pangilinan J."/>
            <person name="Park H.-J."/>
            <person name="Ramirez L."/>
            <person name="Alfaro M."/>
            <person name="Sun H."/>
            <person name="Tritt A."/>
            <person name="Yoshinaga Y."/>
            <person name="Zwiers L.-H."/>
            <person name="Turgeon B."/>
            <person name="Goodwin S."/>
            <person name="Spatafora J."/>
            <person name="Crous P."/>
            <person name="Grigoriev I."/>
        </authorList>
    </citation>
    <scope>NUCLEOTIDE SEQUENCE</scope>
    <source>
        <strain evidence="1">CBS 115976</strain>
    </source>
</reference>
<evidence type="ECO:0000313" key="1">
    <source>
        <dbReference type="EMBL" id="KAF2664499.1"/>
    </source>
</evidence>
<name>A0A6A6TWR2_9PEZI</name>
<sequence>MPTFNLLYAQSRRNYTRQEREDLRHALNERDLSDATTEELESILSELDYQRVGLLRDRHRIQPTIRTNAHWDPESRSPSFYFFYGIFADPRFLTWAIDRNIEPSFTRVELNYAGIKWYGLQPVVVEMGARYHTVQGQLWRLPRGQAKDNMVRKIRFFMAYISEDRFVERWVELWHPSGQLIKVRCFYFQGQDLSVLEHAPFVPSDGV</sequence>